<dbReference type="OrthoDB" id="5148094at2759"/>
<feature type="region of interest" description="Disordered" evidence="4">
    <location>
        <begin position="799"/>
        <end position="829"/>
    </location>
</feature>
<evidence type="ECO:0000313" key="7">
    <source>
        <dbReference type="Proteomes" id="UP000036987"/>
    </source>
</evidence>
<feature type="domain" description="TOG" evidence="5">
    <location>
        <begin position="2213"/>
        <end position="2438"/>
    </location>
</feature>
<dbReference type="PANTHER" id="PTHR23346">
    <property type="entry name" value="TRANSLATIONAL ACTIVATOR GCN1-RELATED"/>
    <property type="match status" value="1"/>
</dbReference>
<dbReference type="PANTHER" id="PTHR23346:SF7">
    <property type="entry name" value="STALLED RIBOSOME SENSOR GCN1"/>
    <property type="match status" value="1"/>
</dbReference>
<evidence type="ECO:0000256" key="4">
    <source>
        <dbReference type="SAM" id="MobiDB-lite"/>
    </source>
</evidence>
<dbReference type="GO" id="GO:0034198">
    <property type="term" value="P:cellular response to amino acid starvation"/>
    <property type="evidence" value="ECO:0000318"/>
    <property type="project" value="GO_Central"/>
</dbReference>
<feature type="domain" description="TOG" evidence="5">
    <location>
        <begin position="1760"/>
        <end position="2021"/>
    </location>
</feature>
<dbReference type="Pfam" id="PF23271">
    <property type="entry name" value="HEAT_GCN1"/>
    <property type="match status" value="2"/>
</dbReference>
<dbReference type="Pfam" id="PF25786">
    <property type="entry name" value="HEAT_GCN1_C"/>
    <property type="match status" value="1"/>
</dbReference>
<dbReference type="InterPro" id="IPR021133">
    <property type="entry name" value="HEAT_type_2"/>
</dbReference>
<gene>
    <name evidence="6" type="ORF">ZOSMA_228G00120</name>
</gene>
<comment type="similarity">
    <text evidence="1">Belongs to the GCN1 family.</text>
</comment>
<evidence type="ECO:0000256" key="1">
    <source>
        <dbReference type="ARBA" id="ARBA00007366"/>
    </source>
</evidence>
<organism evidence="6 7">
    <name type="scientific">Zostera marina</name>
    <name type="common">Eelgrass</name>
    <dbReference type="NCBI Taxonomy" id="29655"/>
    <lineage>
        <taxon>Eukaryota</taxon>
        <taxon>Viridiplantae</taxon>
        <taxon>Streptophyta</taxon>
        <taxon>Embryophyta</taxon>
        <taxon>Tracheophyta</taxon>
        <taxon>Spermatophyta</taxon>
        <taxon>Magnoliopsida</taxon>
        <taxon>Liliopsida</taxon>
        <taxon>Zosteraceae</taxon>
        <taxon>Zostera</taxon>
    </lineage>
</organism>
<feature type="domain" description="TOG" evidence="5">
    <location>
        <begin position="1325"/>
        <end position="1555"/>
    </location>
</feature>
<dbReference type="GO" id="GO:0019887">
    <property type="term" value="F:protein kinase regulator activity"/>
    <property type="evidence" value="ECO:0000318"/>
    <property type="project" value="GO_Central"/>
</dbReference>
<feature type="compositionally biased region" description="Basic and acidic residues" evidence="4">
    <location>
        <begin position="807"/>
        <end position="829"/>
    </location>
</feature>
<dbReference type="Proteomes" id="UP000036987">
    <property type="component" value="Unassembled WGS sequence"/>
</dbReference>
<evidence type="ECO:0000313" key="6">
    <source>
        <dbReference type="EMBL" id="KMZ68880.1"/>
    </source>
</evidence>
<dbReference type="FunFam" id="1.25.10.10:FF:000096">
    <property type="entry name" value="eIF-2-alpha kinase activator gcn1"/>
    <property type="match status" value="1"/>
</dbReference>
<proteinExistence type="inferred from homology"/>
<dbReference type="Pfam" id="PF13513">
    <property type="entry name" value="HEAT_EZ"/>
    <property type="match status" value="1"/>
</dbReference>
<reference evidence="7" key="1">
    <citation type="journal article" date="2016" name="Nature">
        <title>The genome of the seagrass Zostera marina reveals angiosperm adaptation to the sea.</title>
        <authorList>
            <person name="Olsen J.L."/>
            <person name="Rouze P."/>
            <person name="Verhelst B."/>
            <person name="Lin Y.-C."/>
            <person name="Bayer T."/>
            <person name="Collen J."/>
            <person name="Dattolo E."/>
            <person name="De Paoli E."/>
            <person name="Dittami S."/>
            <person name="Maumus F."/>
            <person name="Michel G."/>
            <person name="Kersting A."/>
            <person name="Lauritano C."/>
            <person name="Lohaus R."/>
            <person name="Toepel M."/>
            <person name="Tonon T."/>
            <person name="Vanneste K."/>
            <person name="Amirebrahimi M."/>
            <person name="Brakel J."/>
            <person name="Bostroem C."/>
            <person name="Chovatia M."/>
            <person name="Grimwood J."/>
            <person name="Jenkins J.W."/>
            <person name="Jueterbock A."/>
            <person name="Mraz A."/>
            <person name="Stam W.T."/>
            <person name="Tice H."/>
            <person name="Bornberg-Bauer E."/>
            <person name="Green P.J."/>
            <person name="Pearson G.A."/>
            <person name="Procaccini G."/>
            <person name="Duarte C.M."/>
            <person name="Schmutz J."/>
            <person name="Reusch T.B.H."/>
            <person name="Van de Peer Y."/>
        </authorList>
    </citation>
    <scope>NUCLEOTIDE SEQUENCE [LARGE SCALE GENOMIC DNA]</scope>
    <source>
        <strain evidence="7">cv. Finnish</strain>
    </source>
</reference>
<feature type="repeat" description="HEAT" evidence="3">
    <location>
        <begin position="1497"/>
        <end position="1535"/>
    </location>
</feature>
<accession>A0A0K9PKV7</accession>
<keyword evidence="2" id="KW-0677">Repeat</keyword>
<dbReference type="InterPro" id="IPR056810">
    <property type="entry name" value="GNC1-like_N"/>
</dbReference>
<name>A0A0K9PKV7_ZOSMR</name>
<dbReference type="STRING" id="29655.A0A0K9PKV7"/>
<comment type="caution">
    <text evidence="6">The sequence shown here is derived from an EMBL/GenBank/DDBJ whole genome shotgun (WGS) entry which is preliminary data.</text>
</comment>
<evidence type="ECO:0000256" key="3">
    <source>
        <dbReference type="PROSITE-ProRule" id="PRU00103"/>
    </source>
</evidence>
<dbReference type="GO" id="GO:0005829">
    <property type="term" value="C:cytosol"/>
    <property type="evidence" value="ECO:0000318"/>
    <property type="project" value="GO_Central"/>
</dbReference>
<dbReference type="InterPro" id="IPR016024">
    <property type="entry name" value="ARM-type_fold"/>
</dbReference>
<dbReference type="EMBL" id="LFYR01000809">
    <property type="protein sequence ID" value="KMZ68880.1"/>
    <property type="molecule type" value="Genomic_DNA"/>
</dbReference>
<protein>
    <recommendedName>
        <fullName evidence="5">TOG domain-containing protein</fullName>
    </recommendedName>
</protein>
<evidence type="ECO:0000259" key="5">
    <source>
        <dbReference type="SMART" id="SM01349"/>
    </source>
</evidence>
<dbReference type="SMART" id="SM01349">
    <property type="entry name" value="TOG"/>
    <property type="match status" value="3"/>
</dbReference>
<sequence length="2625" mass="290169">MAEHPDVDVLVVAVDKVLTSSTKQRIKIFRDMLIPFVKNKDVSADSISQVVDIIFRTLYIYDDRPSSKAVEELIVELFAETTHMKSFAASLVQFMEKQSKVQSLLGSHKLLKWSCLLLRRSQFSSVSRNAILRLFAGQTVLLQYFPKGSFRMQRACKSAFFHLFKESPGIYGIYVEEIRNSEISYRHSAIIWLLLEFSTTIPSYFERYKPIFIDLYVKAILNAKEKPAQSLSEAFYPLFNHMVHEDLKSIVIPSSLKMLKRNPEIVLESVGVLLKSVNLDLSKYVTDFLPVITPQIRHVDDRRRIEALVILGCLSQKSSDPDAPFYMFNTIKAVLGGSEGKLTSTYHRVGMINALQEVSKVPMGKLLNSLTPSIANFLLSYYMVDGSEEVKLAILSALACWAAKSADVVYSDFISFILVGLKEKESLRKANLRCIRVLCKNPDALEKLSPLLEPLAQLVKAGFTKASQRLDAVYALFSVLKIMSTNARADDLFTKEKLWFLILNNDSPFISASLACKLPLEDCITCIDLLEVLLTEHLHRVLDTSSLKSLLQLILYLICHPIWEIRCVAHVAVKKITSASSLFAYNLLIEFSNWLTILKERTLLRKESDADIFVEFQMHTPSCEMLVKCLLLIAPACLASDSAEVCAKLILCAHHPCIIFHGHRESVWKRLRKNLSKHQFDVVEIIVSNVVALCKDFLGTKGLASPNILEQQAAIDSLSTLMTIVPNEIFLEFQDKIRKLPDAHSHDTLSENDIKIFFTPEDCLSSDYGVYVAETVATKNTKLAKSRFRLYDDDESDQVGSVVSTQRESRKKDVRAVKKEPGKATKKTDKSITAKEEARMLQLREESSIREKVSNVQKNMSVMLTCLGDICLANPVFAHGQLPSMVEFVYPLLRSPIVSNAAFKAILKLARCLAPPLCDWAPEIASALHMISSDNVHILCETIPLLGDPDDLKRSSWVPVEKIMEGLLISCKNGPLPADSFTFIFPILEKVLTSSKKTRIHDDVLRILSLHLDPILPLPRLRMLSILYHIIGVVPECQVSVGRMLNELCLGLQANELAQALCGIYTKYTHVRLACLSAIKCIPCVSSRSIPQNLDVATSIWIALHDPKMEVAEAAEDIWDRYGFDFGTDYTGLFTALSHKNYNVRFAAGEALAAALDENPDTIHETLSTLFSLYIRDIGAKLDTDDSTWRRQGISLALHSAADILRTKDLPIVMTFLISRALADHDSDIRGRMINAGITIINKHGKENVTLLFPIFENFLNKKTSDEEKYDLVREGVVIFTGGLAKHLNKDDPKVHSVIERLLDVLNTPSEAVQRAVSDCLSPLMVSKQEDGQLLVNLLLDRLMKGDKYGERRGAAFGLSGVVKGFGISCIKKYGIVTVLRGGIEDRIYAKSREGALLGFECLCEKLGRLFEPYVIRILPFLLVSFSDPVSAVREAAECAARAMMSQLTVHGVKLILPSLLQGLNDRAWRTKQSSVQLLGAMAFCAPQQLSQCLPKIVPKLTEVLTDPHPKVQSAGETALQQVGSVIKNPEISTLVPTLLKGLEDPNQYTKHSLDILLQTTFINSIDAPSLALLVPIVHRGLRERSSETKKKASQIAGNMCSLVTEPKDMIPYIGLLLPEIKKVLLDPIPEVRSVAARALGSLVRGMGEENFSELVPWLLDTLKADSSNVERSGAAQGLSEILAALGKDYFESLLPEIIRNCSHQKAPVRDGYLSLFKYLPRSLGVMFQNYLQLVLPSILDGLADENESVRDAALSAGHVFVEHYATTSLPLLLPIIEDGIFNDNWRIRQSSVELLGDLLFKVAGTSGKAILEGGSDDEGASTEAHGRAIIEVLGRFKRNEVLAAIYMVRTDVSLSVRQVAIHVWKTIVANTPKTLKEIMPVLMNTLISSLSASSSERRQVAAKSLGELVRKLGERFLPSIIPSLSKGLKDPSTSKRQGVCIGLSEVMANAGKHQLMNFMDELILTIRTALCDSMPEVREYAAAAFSTLYKSAGMQAIDEIVPTLLHALEEDETAYTALDGLKQILSVRTAVVLPHILPKLVQLPLNSFNAHAIGVLAEVAGPGLDSHLGIILPSLIISMGSDDMDVQRLSKKAAETVVTVIDDDGIGSLISELSKASVDSEVLMRNGSSYLIGYFFKYSKLYLIDEAPGMITLLITLFSDPDSSTVLTSWEALGKVIGSIPKDLQSSYIKLVRDAVSTARDKERRKRKGGSVLIPGFCLPKALQPVLPIFLQGLISGSYETREQAAQGLGELIDVTSEKTLRDFVIPITGPLIRIIGDRFPWQVKGAILSTLSIIITKGGVTLKPFLPQLQTTFIKCLQDNARMVRSSAAHALGKLSALSTRVDPLVGDLLTALQVSDGGIREAVLTALKGVLTHAGKNVSSITRNRLCSLLRDLIQLDNDEVRISAGRVLGAASQYFDDHELLDLLDALCMINKSSTWFVRHGSLVTISSMSSRNPALICQSQVFQSVVKCLHTALEDDKFPIREASSKALGRLLFFLVNNDANKTVRVDLLQYLLTAMHDESSEVRRKSLSGLKAIAKVSPKFISANISSIGPVVSEILKDGSTPVRLIAERVALHVFQLTKGGEYIQASQKYLTGLDARRLSKFSENSDDSEDSENDTIDN</sequence>
<dbReference type="InterPro" id="IPR057546">
    <property type="entry name" value="HEAT_GCN1"/>
</dbReference>
<dbReference type="Pfam" id="PF24987">
    <property type="entry name" value="HEAT_EF3_N"/>
    <property type="match status" value="1"/>
</dbReference>
<dbReference type="InterPro" id="IPR011989">
    <property type="entry name" value="ARM-like"/>
</dbReference>
<dbReference type="OMA" id="FLFTNWL"/>
<dbReference type="InterPro" id="IPR034085">
    <property type="entry name" value="TOG"/>
</dbReference>
<feature type="repeat" description="HEAT" evidence="3">
    <location>
        <begin position="1617"/>
        <end position="1655"/>
    </location>
</feature>
<dbReference type="Gene3D" id="1.25.10.10">
    <property type="entry name" value="Leucine-rich Repeat Variant"/>
    <property type="match status" value="8"/>
</dbReference>
<dbReference type="Pfam" id="PF24993">
    <property type="entry name" value="GNC1_N"/>
    <property type="match status" value="1"/>
</dbReference>
<evidence type="ECO:0000256" key="2">
    <source>
        <dbReference type="ARBA" id="ARBA00022737"/>
    </source>
</evidence>
<keyword evidence="7" id="KW-1185">Reference proteome</keyword>
<dbReference type="GO" id="GO:0006417">
    <property type="term" value="P:regulation of translation"/>
    <property type="evidence" value="ECO:0000318"/>
    <property type="project" value="GO_Central"/>
</dbReference>
<dbReference type="SUPFAM" id="SSF48371">
    <property type="entry name" value="ARM repeat"/>
    <property type="match status" value="4"/>
</dbReference>
<dbReference type="PROSITE" id="PS50077">
    <property type="entry name" value="HEAT_REPEAT"/>
    <property type="match status" value="3"/>
</dbReference>
<dbReference type="Pfam" id="PF24984">
    <property type="entry name" value="HEAT_EF3_GNC1"/>
    <property type="match status" value="1"/>
</dbReference>
<feature type="repeat" description="HEAT" evidence="3">
    <location>
        <begin position="1655"/>
        <end position="1694"/>
    </location>
</feature>